<keyword evidence="8" id="KW-0539">Nucleus</keyword>
<evidence type="ECO:0000313" key="13">
    <source>
        <dbReference type="Proteomes" id="UP001439008"/>
    </source>
</evidence>
<evidence type="ECO:0000259" key="11">
    <source>
        <dbReference type="Pfam" id="PF12589"/>
    </source>
</evidence>
<dbReference type="SUPFAM" id="SSF53335">
    <property type="entry name" value="S-adenosyl-L-methionine-dependent methyltransferases"/>
    <property type="match status" value="1"/>
</dbReference>
<dbReference type="InterPro" id="IPR029063">
    <property type="entry name" value="SAM-dependent_MTases_sf"/>
</dbReference>
<proteinExistence type="inferred from homology"/>
<feature type="region of interest" description="Disordered" evidence="9">
    <location>
        <begin position="237"/>
        <end position="276"/>
    </location>
</feature>
<evidence type="ECO:0000256" key="7">
    <source>
        <dbReference type="ARBA" id="ARBA00022691"/>
    </source>
</evidence>
<evidence type="ECO:0000256" key="4">
    <source>
        <dbReference type="ARBA" id="ARBA00022490"/>
    </source>
</evidence>
<dbReference type="InterPro" id="IPR022238">
    <property type="entry name" value="Bud23_C"/>
</dbReference>
<feature type="domain" description="Methyltransferase type 11" evidence="10">
    <location>
        <begin position="55"/>
        <end position="158"/>
    </location>
</feature>
<reference evidence="12 13" key="1">
    <citation type="journal article" date="2024" name="BMC Biol.">
        <title>Comparative genomics of Ascetosporea gives new insight into the evolutionary basis for animal parasitism in Rhizaria.</title>
        <authorList>
            <person name="Hiltunen Thoren M."/>
            <person name="Onut-Brannstrom I."/>
            <person name="Alfjorden A."/>
            <person name="Peckova H."/>
            <person name="Swords F."/>
            <person name="Hooper C."/>
            <person name="Holzer A.S."/>
            <person name="Bass D."/>
            <person name="Burki F."/>
        </authorList>
    </citation>
    <scope>NUCLEOTIDE SEQUENCE [LARGE SCALE GENOMIC DNA]</scope>
    <source>
        <strain evidence="12">20-A016</strain>
    </source>
</reference>
<evidence type="ECO:0000259" key="10">
    <source>
        <dbReference type="Pfam" id="PF08241"/>
    </source>
</evidence>
<dbReference type="Pfam" id="PF12589">
    <property type="entry name" value="WBS_methylT"/>
    <property type="match status" value="1"/>
</dbReference>
<keyword evidence="13" id="KW-1185">Reference proteome</keyword>
<dbReference type="Gene3D" id="3.40.50.150">
    <property type="entry name" value="Vaccinia Virus protein VP39"/>
    <property type="match status" value="1"/>
</dbReference>
<evidence type="ECO:0000256" key="5">
    <source>
        <dbReference type="ARBA" id="ARBA00022603"/>
    </source>
</evidence>
<dbReference type="EC" id="2.1.1.309" evidence="12"/>
<dbReference type="InterPro" id="IPR039769">
    <property type="entry name" value="Bud23-like"/>
</dbReference>
<dbReference type="Proteomes" id="UP001439008">
    <property type="component" value="Unassembled WGS sequence"/>
</dbReference>
<evidence type="ECO:0000256" key="8">
    <source>
        <dbReference type="ARBA" id="ARBA00023242"/>
    </source>
</evidence>
<evidence type="ECO:0000256" key="9">
    <source>
        <dbReference type="SAM" id="MobiDB-lite"/>
    </source>
</evidence>
<name>A0ABV2ANH5_9EUKA</name>
<sequence length="276" mass="31978">MPKKPELTSPPEYYYNQERSKDYTKNSRIYKIQREMSERAFELMQLNLETPNVVLDIGCGSGLSGEILRDKNCYWIGTDISTSMLDICRERHLNPEISLADMGHGLPFRENFFDGCISVSALQWICNASTSKQNPLHRIRTLFDSLYRCMKPGAWAVFQFYPENKKQLDLLTRFPAKSGFSGGLVVDFPESKKAKKFYLCLKAGEFMKTSLSENVKGQNSRDGLEHRSLSQFAEFTKRKTRKQKRIKSNLIAKKDRLRRKGIKLSKDSKYSGRKRR</sequence>
<keyword evidence="5 12" id="KW-0489">Methyltransferase</keyword>
<dbReference type="Pfam" id="PF08241">
    <property type="entry name" value="Methyltransf_11"/>
    <property type="match status" value="1"/>
</dbReference>
<gene>
    <name evidence="12" type="primary">WBSCR22</name>
    <name evidence="12" type="ORF">MHBO_002492</name>
</gene>
<keyword evidence="4" id="KW-0963">Cytoplasm</keyword>
<feature type="domain" description="18S rRNA (guanine(1575)-N(7))-methyltransferase Bud23 C-terminal" evidence="11">
    <location>
        <begin position="225"/>
        <end position="276"/>
    </location>
</feature>
<evidence type="ECO:0000256" key="3">
    <source>
        <dbReference type="ARBA" id="ARBA00005547"/>
    </source>
</evidence>
<comment type="subcellular location">
    <subcellularLocation>
        <location evidence="2">Cytoplasm</location>
    </subcellularLocation>
    <subcellularLocation>
        <location evidence="1">Nucleus</location>
    </subcellularLocation>
</comment>
<evidence type="ECO:0000256" key="6">
    <source>
        <dbReference type="ARBA" id="ARBA00022679"/>
    </source>
</evidence>
<accession>A0ABV2ANH5</accession>
<dbReference type="CDD" id="cd02440">
    <property type="entry name" value="AdoMet_MTases"/>
    <property type="match status" value="1"/>
</dbReference>
<dbReference type="GO" id="GO:0008168">
    <property type="term" value="F:methyltransferase activity"/>
    <property type="evidence" value="ECO:0007669"/>
    <property type="project" value="UniProtKB-KW"/>
</dbReference>
<keyword evidence="6 12" id="KW-0808">Transferase</keyword>
<protein>
    <submittedName>
        <fullName evidence="12">Williams Beuren syndrome chromosome region 22 protein</fullName>
        <ecNumber evidence="12">2.1.1.309</ecNumber>
    </submittedName>
</protein>
<evidence type="ECO:0000256" key="1">
    <source>
        <dbReference type="ARBA" id="ARBA00004123"/>
    </source>
</evidence>
<evidence type="ECO:0000256" key="2">
    <source>
        <dbReference type="ARBA" id="ARBA00004496"/>
    </source>
</evidence>
<evidence type="ECO:0000313" key="12">
    <source>
        <dbReference type="EMBL" id="MES1920872.1"/>
    </source>
</evidence>
<feature type="compositionally biased region" description="Basic residues" evidence="9">
    <location>
        <begin position="238"/>
        <end position="247"/>
    </location>
</feature>
<comment type="caution">
    <text evidence="12">The sequence shown here is derived from an EMBL/GenBank/DDBJ whole genome shotgun (WGS) entry which is preliminary data.</text>
</comment>
<dbReference type="PANTHER" id="PTHR12734:SF0">
    <property type="entry name" value="18S RRNA (GUANINE-N(7))-METHYLTRANSFERASE-RELATED"/>
    <property type="match status" value="1"/>
</dbReference>
<dbReference type="GO" id="GO:0032259">
    <property type="term" value="P:methylation"/>
    <property type="evidence" value="ECO:0007669"/>
    <property type="project" value="UniProtKB-KW"/>
</dbReference>
<keyword evidence="7" id="KW-0949">S-adenosyl-L-methionine</keyword>
<dbReference type="InterPro" id="IPR013216">
    <property type="entry name" value="Methyltransf_11"/>
</dbReference>
<comment type="similarity">
    <text evidence="3">Belongs to the class I-like SAM-binding methyltransferase superfamily. BUD23/WBSCR22 family.</text>
</comment>
<organism evidence="12 13">
    <name type="scientific">Bonamia ostreae</name>
    <dbReference type="NCBI Taxonomy" id="126728"/>
    <lineage>
        <taxon>Eukaryota</taxon>
        <taxon>Sar</taxon>
        <taxon>Rhizaria</taxon>
        <taxon>Endomyxa</taxon>
        <taxon>Ascetosporea</taxon>
        <taxon>Haplosporida</taxon>
        <taxon>Bonamia</taxon>
    </lineage>
</organism>
<dbReference type="PANTHER" id="PTHR12734">
    <property type="entry name" value="METHYLTRANSFERASE-RELATED"/>
    <property type="match status" value="1"/>
</dbReference>
<dbReference type="EMBL" id="JBDODL010000922">
    <property type="protein sequence ID" value="MES1920872.1"/>
    <property type="molecule type" value="Genomic_DNA"/>
</dbReference>